<dbReference type="EMBL" id="JACCBT010000001">
    <property type="protein sequence ID" value="NYE13160.1"/>
    <property type="molecule type" value="Genomic_DNA"/>
</dbReference>
<name>A0A7Y9GDG9_9ACTN</name>
<dbReference type="AlphaFoldDB" id="A0A7Y9GDG9"/>
<proteinExistence type="predicted"/>
<protein>
    <submittedName>
        <fullName evidence="1">Uncharacterized protein</fullName>
    </submittedName>
</protein>
<organism evidence="1 2">
    <name type="scientific">Actinomadura citrea</name>
    <dbReference type="NCBI Taxonomy" id="46158"/>
    <lineage>
        <taxon>Bacteria</taxon>
        <taxon>Bacillati</taxon>
        <taxon>Actinomycetota</taxon>
        <taxon>Actinomycetes</taxon>
        <taxon>Streptosporangiales</taxon>
        <taxon>Thermomonosporaceae</taxon>
        <taxon>Actinomadura</taxon>
    </lineage>
</organism>
<accession>A0A7Y9GDG9</accession>
<dbReference type="RefSeq" id="WP_268247879.1">
    <property type="nucleotide sequence ID" value="NZ_BMRD01000034.1"/>
</dbReference>
<dbReference type="Proteomes" id="UP000591272">
    <property type="component" value="Unassembled WGS sequence"/>
</dbReference>
<evidence type="ECO:0000313" key="1">
    <source>
        <dbReference type="EMBL" id="NYE13160.1"/>
    </source>
</evidence>
<comment type="caution">
    <text evidence="1">The sequence shown here is derived from an EMBL/GenBank/DDBJ whole genome shotgun (WGS) entry which is preliminary data.</text>
</comment>
<gene>
    <name evidence="1" type="ORF">BJ999_003456</name>
</gene>
<reference evidence="1 2" key="1">
    <citation type="submission" date="2020-07" db="EMBL/GenBank/DDBJ databases">
        <title>Sequencing the genomes of 1000 actinobacteria strains.</title>
        <authorList>
            <person name="Klenk H.-P."/>
        </authorList>
    </citation>
    <scope>NUCLEOTIDE SEQUENCE [LARGE SCALE GENOMIC DNA]</scope>
    <source>
        <strain evidence="1 2">DSM 43461</strain>
    </source>
</reference>
<sequence length="44" mass="4912">MAVLPDAGVPAAGMSDEQELLHKLVRLVDREHQRHQALRARPQA</sequence>
<keyword evidence="2" id="KW-1185">Reference proteome</keyword>
<evidence type="ECO:0000313" key="2">
    <source>
        <dbReference type="Proteomes" id="UP000591272"/>
    </source>
</evidence>